<feature type="non-terminal residue" evidence="6">
    <location>
        <position position="1"/>
    </location>
</feature>
<dbReference type="Pfam" id="PF18884">
    <property type="entry name" value="TSP3_bac"/>
    <property type="match status" value="4"/>
</dbReference>
<gene>
    <name evidence="6" type="ORF">SAMN04488513_103215</name>
</gene>
<dbReference type="RefSeq" id="WP_170863153.1">
    <property type="nucleotide sequence ID" value="NZ_FQYU01000003.1"/>
</dbReference>
<name>A0A1M6HWI6_9FLAO</name>
<keyword evidence="3" id="KW-0732">Signal</keyword>
<feature type="compositionally biased region" description="Low complexity" evidence="5">
    <location>
        <begin position="1196"/>
        <end position="1212"/>
    </location>
</feature>
<evidence type="ECO:0000313" key="7">
    <source>
        <dbReference type="Proteomes" id="UP000184543"/>
    </source>
</evidence>
<dbReference type="EMBL" id="FQYU01000003">
    <property type="protein sequence ID" value="SHJ26565.1"/>
    <property type="molecule type" value="Genomic_DNA"/>
</dbReference>
<dbReference type="Proteomes" id="UP000184543">
    <property type="component" value="Unassembled WGS sequence"/>
</dbReference>
<evidence type="ECO:0000256" key="2">
    <source>
        <dbReference type="ARBA" id="ARBA00022525"/>
    </source>
</evidence>
<sequence length="1337" mass="134490">ATAPCTLDATAQVVVTEQTEPNAGSDGSLTICAGTTVTEGQLFAQLGGSPDVGGTWSPALAGAGTYTYTVSATSPCTVDDTAEVVVTEQAAPNAGTDGTLTICAGSTVTEGQLFAQLGGSPDLGGTWSPALAGAGTYTYTVSATSPCTLDATAQVVVTEQTEPNAGSDGSLTICAGSTVTEGQLFAQLGGSPDLGGTWSPALAGAGTYTYTVPATSPCTMDDTAEVVVTEQAAPNAGTDGSLTICAGTTVTEGQLFAQLGGSPDSGGTWSPALAGAGTYTYTVPATSPCTVDDTAEVVVTEQAAPNAGTDGTLIICEIDTFTQADLFAQLGGSPDTGGTWTDNGDGTHTYTVPATSPCTIDDTSTVTVMEQFVPDAGSNGALTICAGTTVTEGQLFAQLGGSPDLGGTWSPALAGAGTYTYTVPATSPCTVDDTAEVIVTEQVAPNAGTDGTLIICAGTTVTEGQLFAQLGGSPDLGGTWSPALAGAGTYTYTVPATSPCTVDDTAEVVVTEQAAPNAGSDGTLTICAGSTVTEGQLFAQLGGSPDLGGTWSPALAGAGTYTYTVPATSPCTVDDTAEVVVTEQAAPNAGTDGALTICEGSTVTEGQLFAQLGGSPDLGGTWSPALAGAGTYTYTVPATSPCTVDDTAQVVVTEHAAPNAGSDGTLTICAGSIVTEGQLFAQLGGSPDLGGTWSPALAGAGTYTYTYTVSATSPCTVDDTAEVVVTEQVAPNAGSDGTLTICEGSTVTEAQLFAQLGGSPNSGGTWSPALAGAGTYTYTISTTSPCTVVDTAEVIVTEQAAPNAGTDGALTICEGSTVTEAQLFAQLGGTPDTGGTWSPALVGAGTYTYTVPATAPCTLDATAQVVVTEQTEPNAGSDGTLTICEGNTVTAAQLFAQLGGTPDIGGTWSPALAGAGTYTYTVTATAPCTGNDTSQVVVTEQAAPNAGTDGSLSICEGGTVTATQLFAQLGGTPDTGGTWSPALAGAGTYTYTVDGNVCDDATAIVTVTEDIQPNAGTDATLSICPDETVTQAQLLSLLGTDNPLGTWSPNPEGAGAGTYTYTVAGNVCGADSIATVTVTISNLDSDGDTILDCQEVMDGTDPFDDCDSIGGTPLPTSDCDNDDLTEEEEALLGTDPTNPDTDGDGVTDGQEVTDNTDPMDPCDFILENQTLTPTAEWNETDCDMDNLTNGQEVNRGTDPTNPDTDGDTINDGQEVNDNTDPLDPCDSIGGTPPASISCELSVELDLVKYGDILNGTFKIINIDRYPDHHVEIYNRWGILVWESSKYDNTNNAFDGVSQGRITIIENQKLPSGVYFYKIKYVAKGEDKIKEGYLYLQD</sequence>
<organism evidence="6 7">
    <name type="scientific">Pseudozobellia thermophila</name>
    <dbReference type="NCBI Taxonomy" id="192903"/>
    <lineage>
        <taxon>Bacteria</taxon>
        <taxon>Pseudomonadati</taxon>
        <taxon>Bacteroidota</taxon>
        <taxon>Flavobacteriia</taxon>
        <taxon>Flavobacteriales</taxon>
        <taxon>Flavobacteriaceae</taxon>
        <taxon>Pseudozobellia</taxon>
    </lineage>
</organism>
<comment type="subcellular location">
    <subcellularLocation>
        <location evidence="1">Secreted</location>
    </subcellularLocation>
</comment>
<evidence type="ECO:0000313" key="6">
    <source>
        <dbReference type="EMBL" id="SHJ26565.1"/>
    </source>
</evidence>
<keyword evidence="7" id="KW-1185">Reference proteome</keyword>
<keyword evidence="2" id="KW-0964">Secreted</keyword>
<dbReference type="InterPro" id="IPR059100">
    <property type="entry name" value="TSP3_bac"/>
</dbReference>
<dbReference type="SUPFAM" id="SSF110296">
    <property type="entry name" value="Oligoxyloglucan reducing end-specific cellobiohydrolase"/>
    <property type="match status" value="1"/>
</dbReference>
<proteinExistence type="predicted"/>
<dbReference type="Pfam" id="PF13585">
    <property type="entry name" value="CHU_C"/>
    <property type="match status" value="1"/>
</dbReference>
<evidence type="ECO:0000256" key="5">
    <source>
        <dbReference type="SAM" id="MobiDB-lite"/>
    </source>
</evidence>
<reference evidence="7" key="1">
    <citation type="submission" date="2016-11" db="EMBL/GenBank/DDBJ databases">
        <authorList>
            <person name="Varghese N."/>
            <person name="Submissions S."/>
        </authorList>
    </citation>
    <scope>NUCLEOTIDE SEQUENCE [LARGE SCALE GENOMIC DNA]</scope>
    <source>
        <strain evidence="7">DSM 19858</strain>
    </source>
</reference>
<protein>
    <submittedName>
        <fullName evidence="6">C-terminal domain of CHU protein family protein</fullName>
    </submittedName>
</protein>
<evidence type="ECO:0000256" key="4">
    <source>
        <dbReference type="ARBA" id="ARBA00022837"/>
    </source>
</evidence>
<accession>A0A1M6HWI6</accession>
<dbReference type="STRING" id="192903.SAMN04488513_103215"/>
<feature type="region of interest" description="Disordered" evidence="5">
    <location>
        <begin position="1183"/>
        <end position="1217"/>
    </location>
</feature>
<evidence type="ECO:0000256" key="1">
    <source>
        <dbReference type="ARBA" id="ARBA00004613"/>
    </source>
</evidence>
<keyword evidence="4" id="KW-0106">Calcium</keyword>
<feature type="region of interest" description="Disordered" evidence="5">
    <location>
        <begin position="1131"/>
        <end position="1161"/>
    </location>
</feature>
<evidence type="ECO:0000256" key="3">
    <source>
        <dbReference type="ARBA" id="ARBA00022729"/>
    </source>
</evidence>